<dbReference type="GO" id="GO:0009486">
    <property type="term" value="F:cytochrome bo3 ubiquinol oxidase activity"/>
    <property type="evidence" value="ECO:0007669"/>
    <property type="project" value="TreeGrafter"/>
</dbReference>
<comment type="subcellular location">
    <subcellularLocation>
        <location evidence="2 9">Cell membrane</location>
        <topology evidence="2 9">Multi-pass membrane protein</topology>
    </subcellularLocation>
</comment>
<evidence type="ECO:0000256" key="2">
    <source>
        <dbReference type="ARBA" id="ARBA00004651"/>
    </source>
</evidence>
<dbReference type="Proteomes" id="UP000245938">
    <property type="component" value="Unassembled WGS sequence"/>
</dbReference>
<dbReference type="EMBL" id="QFVR01000016">
    <property type="protein sequence ID" value="PWI24768.1"/>
    <property type="molecule type" value="Genomic_DNA"/>
</dbReference>
<dbReference type="OrthoDB" id="2361460at2"/>
<evidence type="ECO:0000313" key="10">
    <source>
        <dbReference type="EMBL" id="PWI24768.1"/>
    </source>
</evidence>
<organism evidence="10 11">
    <name type="scientific">Kurthia sibirica</name>
    <dbReference type="NCBI Taxonomy" id="202750"/>
    <lineage>
        <taxon>Bacteria</taxon>
        <taxon>Bacillati</taxon>
        <taxon>Bacillota</taxon>
        <taxon>Bacilli</taxon>
        <taxon>Bacillales</taxon>
        <taxon>Caryophanaceae</taxon>
        <taxon>Kurthia</taxon>
    </lineage>
</organism>
<comment type="similarity">
    <text evidence="3 9">Belongs to the cytochrome c oxidase bacterial subunit 4 family.</text>
</comment>
<comment type="catalytic activity">
    <reaction evidence="1 9">
        <text>2 a quinol + O2 = 2 a quinone + 2 H2O</text>
        <dbReference type="Rhea" id="RHEA:55376"/>
        <dbReference type="ChEBI" id="CHEBI:15377"/>
        <dbReference type="ChEBI" id="CHEBI:15379"/>
        <dbReference type="ChEBI" id="CHEBI:24646"/>
        <dbReference type="ChEBI" id="CHEBI:132124"/>
    </reaction>
</comment>
<keyword evidence="4 9" id="KW-1003">Cell membrane</keyword>
<keyword evidence="11" id="KW-1185">Reference proteome</keyword>
<dbReference type="GO" id="GO:0015078">
    <property type="term" value="F:proton transmembrane transporter activity"/>
    <property type="evidence" value="ECO:0007669"/>
    <property type="project" value="TreeGrafter"/>
</dbReference>
<evidence type="ECO:0000256" key="9">
    <source>
        <dbReference type="RuleBase" id="RU367153"/>
    </source>
</evidence>
<comment type="function">
    <text evidence="9">Catalyzes quinol oxidation with the concomitant reduction of oxygen to water.</text>
</comment>
<dbReference type="GO" id="GO:0009319">
    <property type="term" value="C:cytochrome o ubiquinol oxidase complex"/>
    <property type="evidence" value="ECO:0007669"/>
    <property type="project" value="TreeGrafter"/>
</dbReference>
<evidence type="ECO:0000256" key="6">
    <source>
        <dbReference type="ARBA" id="ARBA00022989"/>
    </source>
</evidence>
<keyword evidence="5 9" id="KW-0812">Transmembrane</keyword>
<evidence type="ECO:0000256" key="5">
    <source>
        <dbReference type="ARBA" id="ARBA00022692"/>
    </source>
</evidence>
<comment type="caution">
    <text evidence="10">The sequence shown here is derived from an EMBL/GenBank/DDBJ whole genome shotgun (WGS) entry which is preliminary data.</text>
</comment>
<dbReference type="GO" id="GO:0016682">
    <property type="term" value="F:oxidoreductase activity, acting on diphenols and related substances as donors, oxygen as acceptor"/>
    <property type="evidence" value="ECO:0007669"/>
    <property type="project" value="UniProtKB-UniRule"/>
</dbReference>
<dbReference type="InterPro" id="IPR014250">
    <property type="entry name" value="QoxD"/>
</dbReference>
<keyword evidence="8 9" id="KW-0472">Membrane</keyword>
<reference evidence="10 11" key="1">
    <citation type="submission" date="2018-05" db="EMBL/GenBank/DDBJ databases">
        <title>Kurthia sibirica genome sequence.</title>
        <authorList>
            <person name="Maclea K.S."/>
            <person name="Goen A.E."/>
        </authorList>
    </citation>
    <scope>NUCLEOTIDE SEQUENCE [LARGE SCALE GENOMIC DNA]</scope>
    <source>
        <strain evidence="10 11">ATCC 49154</strain>
    </source>
</reference>
<evidence type="ECO:0000256" key="1">
    <source>
        <dbReference type="ARBA" id="ARBA00000725"/>
    </source>
</evidence>
<dbReference type="InterPro" id="IPR050968">
    <property type="entry name" value="Cytochrome_c_oxidase_bac_sub4"/>
</dbReference>
<feature type="transmembrane region" description="Helical" evidence="9">
    <location>
        <begin position="68"/>
        <end position="92"/>
    </location>
</feature>
<dbReference type="PANTHER" id="PTHR36835">
    <property type="entry name" value="CYTOCHROME BO(3) UBIQUINOL OXIDASE SUBUNIT 4"/>
    <property type="match status" value="1"/>
</dbReference>
<sequence length="94" mass="10210">MAELFPKEHVLGFIGSIILTFAALSVIWIDDISLIGGLVILWITALAQASLQLVLFMHIGETADKKALYISTIYAVVVGLLTVFGSLLAMIWGY</sequence>
<dbReference type="InterPro" id="IPR005171">
    <property type="entry name" value="Cyt_c_oxidase_su4_prok"/>
</dbReference>
<name>A0A2U3AJP8_9BACL</name>
<dbReference type="EC" id="1.10.3.-" evidence="9"/>
<keyword evidence="7 9" id="KW-0560">Oxidoreductase</keyword>
<dbReference type="AlphaFoldDB" id="A0A2U3AJP8"/>
<evidence type="ECO:0000256" key="7">
    <source>
        <dbReference type="ARBA" id="ARBA00023002"/>
    </source>
</evidence>
<proteinExistence type="inferred from homology"/>
<evidence type="ECO:0000256" key="3">
    <source>
        <dbReference type="ARBA" id="ARBA00008079"/>
    </source>
</evidence>
<dbReference type="NCBIfam" id="TIGR02901">
    <property type="entry name" value="QoxD"/>
    <property type="match status" value="1"/>
</dbReference>
<feature type="transmembrane region" description="Helical" evidence="9">
    <location>
        <begin position="35"/>
        <end position="56"/>
    </location>
</feature>
<dbReference type="GO" id="GO:0019646">
    <property type="term" value="P:aerobic electron transport chain"/>
    <property type="evidence" value="ECO:0007669"/>
    <property type="project" value="TreeGrafter"/>
</dbReference>
<dbReference type="GO" id="GO:0005886">
    <property type="term" value="C:plasma membrane"/>
    <property type="evidence" value="ECO:0007669"/>
    <property type="project" value="UniProtKB-SubCell"/>
</dbReference>
<evidence type="ECO:0000313" key="11">
    <source>
        <dbReference type="Proteomes" id="UP000245938"/>
    </source>
</evidence>
<gene>
    <name evidence="10" type="primary">qoxD</name>
    <name evidence="10" type="ORF">DEX24_11615</name>
</gene>
<dbReference type="GO" id="GO:0042773">
    <property type="term" value="P:ATP synthesis coupled electron transport"/>
    <property type="evidence" value="ECO:0007669"/>
    <property type="project" value="UniProtKB-UniRule"/>
</dbReference>
<evidence type="ECO:0000256" key="8">
    <source>
        <dbReference type="ARBA" id="ARBA00023136"/>
    </source>
</evidence>
<evidence type="ECO:0000256" key="4">
    <source>
        <dbReference type="ARBA" id="ARBA00022475"/>
    </source>
</evidence>
<accession>A0A2U3AJP8</accession>
<dbReference type="Pfam" id="PF03626">
    <property type="entry name" value="COX4_pro"/>
    <property type="match status" value="1"/>
</dbReference>
<dbReference type="RefSeq" id="WP_109306599.1">
    <property type="nucleotide sequence ID" value="NZ_BJUF01000090.1"/>
</dbReference>
<protein>
    <recommendedName>
        <fullName evidence="9">Quinol oxidase subunit 4</fullName>
        <ecNumber evidence="9">1.10.3.-</ecNumber>
    </recommendedName>
</protein>
<keyword evidence="6 9" id="KW-1133">Transmembrane helix</keyword>
<feature type="transmembrane region" description="Helical" evidence="9">
    <location>
        <begin position="9"/>
        <end position="29"/>
    </location>
</feature>
<dbReference type="PANTHER" id="PTHR36835:SF1">
    <property type="entry name" value="CYTOCHROME BO(3) UBIQUINOL OXIDASE SUBUNIT 4"/>
    <property type="match status" value="1"/>
</dbReference>
<dbReference type="GO" id="GO:0015990">
    <property type="term" value="P:electron transport coupled proton transport"/>
    <property type="evidence" value="ECO:0007669"/>
    <property type="project" value="TreeGrafter"/>
</dbReference>